<name>A0A3G4ZUM8_9VIRU</name>
<feature type="coiled-coil region" evidence="1">
    <location>
        <begin position="17"/>
        <end position="91"/>
    </location>
</feature>
<feature type="compositionally biased region" description="Basic residues" evidence="2">
    <location>
        <begin position="154"/>
        <end position="168"/>
    </location>
</feature>
<protein>
    <submittedName>
        <fullName evidence="3">Late transcription factor VLTF3-like protein</fullName>
    </submittedName>
</protein>
<dbReference type="EMBL" id="MK072085">
    <property type="protein sequence ID" value="AYV78612.1"/>
    <property type="molecule type" value="Genomic_DNA"/>
</dbReference>
<accession>A0A3G4ZUM8</accession>
<proteinExistence type="predicted"/>
<evidence type="ECO:0000256" key="1">
    <source>
        <dbReference type="SAM" id="Coils"/>
    </source>
</evidence>
<organism evidence="3">
    <name type="scientific">Edafosvirus sp</name>
    <dbReference type="NCBI Taxonomy" id="2487765"/>
    <lineage>
        <taxon>Viruses</taxon>
        <taxon>Varidnaviria</taxon>
        <taxon>Bamfordvirae</taxon>
        <taxon>Nucleocytoviricota</taxon>
        <taxon>Megaviricetes</taxon>
        <taxon>Imitervirales</taxon>
        <taxon>Mimiviridae</taxon>
        <taxon>Klosneuvirinae</taxon>
    </lineage>
</organism>
<reference evidence="3" key="1">
    <citation type="submission" date="2018-10" db="EMBL/GenBank/DDBJ databases">
        <title>Hidden diversity of soil giant viruses.</title>
        <authorList>
            <person name="Schulz F."/>
            <person name="Alteio L."/>
            <person name="Goudeau D."/>
            <person name="Ryan E.M."/>
            <person name="Malmstrom R.R."/>
            <person name="Blanchard J."/>
            <person name="Woyke T."/>
        </authorList>
    </citation>
    <scope>NUCLEOTIDE SEQUENCE</scope>
    <source>
        <strain evidence="3">EDV1</strain>
    </source>
</reference>
<evidence type="ECO:0000256" key="2">
    <source>
        <dbReference type="SAM" id="MobiDB-lite"/>
    </source>
</evidence>
<sequence>MATFRYKPDKIKYLNNINTLDETHRKLTNEFEKKRNNIEKKKSEVTKFKNQLKKLEDKNKEDYTDDDTKKKSKLKNDIVRLTNEIQDIENNTTELDYYSKTDSILMDYYDIIEKNLEETMSVISNSSATITEFEPTEKSSDVSNKLEELNLLSQKKRKPKKPTRKRARRLELKVGPSIIDLLNNPHKVQEQQEQQKLLEQQELDAKKQTRKEKLEQDRKDELEQEQRLMEENDKPKKTVTFGASNRASLFDSYMTMIDRSYNSGKKSRYNPIKICQTCDIEKCLVQAEGMYVCTQCGEVESVIIESEVPNYKDSATEKPLYPYKRSKVIFASALNTKVLLNNPSNSRKLQFIWTILSQYL</sequence>
<evidence type="ECO:0000313" key="3">
    <source>
        <dbReference type="EMBL" id="AYV78612.1"/>
    </source>
</evidence>
<feature type="compositionally biased region" description="Basic and acidic residues" evidence="2">
    <location>
        <begin position="135"/>
        <end position="148"/>
    </location>
</feature>
<feature type="region of interest" description="Disordered" evidence="2">
    <location>
        <begin position="130"/>
        <end position="169"/>
    </location>
</feature>
<feature type="coiled-coil region" evidence="1">
    <location>
        <begin position="188"/>
        <end position="232"/>
    </location>
</feature>
<gene>
    <name evidence="3" type="ORF">Edafosvirus20_12</name>
</gene>
<keyword evidence="1" id="KW-0175">Coiled coil</keyword>